<dbReference type="OrthoDB" id="7348755at2"/>
<organism evidence="2 3">
    <name type="scientific">Geobacter argillaceus</name>
    <dbReference type="NCBI Taxonomy" id="345631"/>
    <lineage>
        <taxon>Bacteria</taxon>
        <taxon>Pseudomonadati</taxon>
        <taxon>Thermodesulfobacteriota</taxon>
        <taxon>Desulfuromonadia</taxon>
        <taxon>Geobacterales</taxon>
        <taxon>Geobacteraceae</taxon>
        <taxon>Geobacter</taxon>
    </lineage>
</organism>
<protein>
    <submittedName>
        <fullName evidence="2">Uncharacterized protein</fullName>
    </submittedName>
</protein>
<name>A0A562W8C7_9BACT</name>
<keyword evidence="3" id="KW-1185">Reference proteome</keyword>
<proteinExistence type="predicted"/>
<evidence type="ECO:0000313" key="2">
    <source>
        <dbReference type="EMBL" id="TWJ26543.1"/>
    </source>
</evidence>
<evidence type="ECO:0000256" key="1">
    <source>
        <dbReference type="SAM" id="Phobius"/>
    </source>
</evidence>
<keyword evidence="1" id="KW-1133">Transmembrane helix</keyword>
<evidence type="ECO:0000313" key="3">
    <source>
        <dbReference type="Proteomes" id="UP000319449"/>
    </source>
</evidence>
<reference evidence="2 3" key="1">
    <citation type="submission" date="2019-07" db="EMBL/GenBank/DDBJ databases">
        <title>Genomic Encyclopedia of Archaeal and Bacterial Type Strains, Phase II (KMG-II): from individual species to whole genera.</title>
        <authorList>
            <person name="Goeker M."/>
        </authorList>
    </citation>
    <scope>NUCLEOTIDE SEQUENCE [LARGE SCALE GENOMIC DNA]</scope>
    <source>
        <strain evidence="2 3">ATCC BAA-1139</strain>
    </source>
</reference>
<sequence>MPDKDKIIFEQNCQDFRSLNEIMWRVPIIVITLTGGLWFGVGSIDTSEEAKKYLLYLAGGANITFILVLIRLRLVMQGILRDIKDFQCKQLGRGYFFVILFSILLAFAALVSFHAASEGSAYYAKKTYGASEAKMEKTKNAGGDESSKNQGKQK</sequence>
<accession>A0A562W8C7</accession>
<dbReference type="Proteomes" id="UP000319449">
    <property type="component" value="Unassembled WGS sequence"/>
</dbReference>
<comment type="caution">
    <text evidence="2">The sequence shown here is derived from an EMBL/GenBank/DDBJ whole genome shotgun (WGS) entry which is preliminary data.</text>
</comment>
<feature type="transmembrane region" description="Helical" evidence="1">
    <location>
        <begin position="22"/>
        <end position="41"/>
    </location>
</feature>
<gene>
    <name evidence="2" type="ORF">JN12_01255</name>
</gene>
<dbReference type="EMBL" id="VLLN01000005">
    <property type="protein sequence ID" value="TWJ26543.1"/>
    <property type="molecule type" value="Genomic_DNA"/>
</dbReference>
<feature type="transmembrane region" description="Helical" evidence="1">
    <location>
        <begin position="53"/>
        <end position="74"/>
    </location>
</feature>
<dbReference type="RefSeq" id="WP_145019841.1">
    <property type="nucleotide sequence ID" value="NZ_VLLN01000005.1"/>
</dbReference>
<dbReference type="AlphaFoldDB" id="A0A562W8C7"/>
<keyword evidence="1" id="KW-0812">Transmembrane</keyword>
<keyword evidence="1" id="KW-0472">Membrane</keyword>
<feature type="transmembrane region" description="Helical" evidence="1">
    <location>
        <begin position="95"/>
        <end position="116"/>
    </location>
</feature>